<feature type="region of interest" description="Disordered" evidence="1">
    <location>
        <begin position="233"/>
        <end position="271"/>
    </location>
</feature>
<proteinExistence type="predicted"/>
<feature type="compositionally biased region" description="Low complexity" evidence="1">
    <location>
        <begin position="122"/>
        <end position="146"/>
    </location>
</feature>
<accession>A0A6A6VC09</accession>
<dbReference type="EMBL" id="MU006576">
    <property type="protein sequence ID" value="KAF2746771.1"/>
    <property type="molecule type" value="Genomic_DNA"/>
</dbReference>
<feature type="region of interest" description="Disordered" evidence="1">
    <location>
        <begin position="1"/>
        <end position="161"/>
    </location>
</feature>
<dbReference type="Proteomes" id="UP000799440">
    <property type="component" value="Unassembled WGS sequence"/>
</dbReference>
<protein>
    <submittedName>
        <fullName evidence="2">Uncharacterized protein</fullName>
    </submittedName>
</protein>
<reference evidence="2" key="1">
    <citation type="journal article" date="2020" name="Stud. Mycol.">
        <title>101 Dothideomycetes genomes: a test case for predicting lifestyles and emergence of pathogens.</title>
        <authorList>
            <person name="Haridas S."/>
            <person name="Albert R."/>
            <person name="Binder M."/>
            <person name="Bloem J."/>
            <person name="Labutti K."/>
            <person name="Salamov A."/>
            <person name="Andreopoulos B."/>
            <person name="Baker S."/>
            <person name="Barry K."/>
            <person name="Bills G."/>
            <person name="Bluhm B."/>
            <person name="Cannon C."/>
            <person name="Castanera R."/>
            <person name="Culley D."/>
            <person name="Daum C."/>
            <person name="Ezra D."/>
            <person name="Gonzalez J."/>
            <person name="Henrissat B."/>
            <person name="Kuo A."/>
            <person name="Liang C."/>
            <person name="Lipzen A."/>
            <person name="Lutzoni F."/>
            <person name="Magnuson J."/>
            <person name="Mondo S."/>
            <person name="Nolan M."/>
            <person name="Ohm R."/>
            <person name="Pangilinan J."/>
            <person name="Park H.-J."/>
            <person name="Ramirez L."/>
            <person name="Alfaro M."/>
            <person name="Sun H."/>
            <person name="Tritt A."/>
            <person name="Yoshinaga Y."/>
            <person name="Zwiers L.-H."/>
            <person name="Turgeon B."/>
            <person name="Goodwin S."/>
            <person name="Spatafora J."/>
            <person name="Crous P."/>
            <person name="Grigoriev I."/>
        </authorList>
    </citation>
    <scope>NUCLEOTIDE SEQUENCE</scope>
    <source>
        <strain evidence="2">CBS 119925</strain>
    </source>
</reference>
<name>A0A6A6VC09_9PLEO</name>
<keyword evidence="3" id="KW-1185">Reference proteome</keyword>
<feature type="compositionally biased region" description="Polar residues" evidence="1">
    <location>
        <begin position="1"/>
        <end position="28"/>
    </location>
</feature>
<evidence type="ECO:0000313" key="2">
    <source>
        <dbReference type="EMBL" id="KAF2746771.1"/>
    </source>
</evidence>
<gene>
    <name evidence="2" type="ORF">M011DRAFT_501893</name>
</gene>
<feature type="compositionally biased region" description="Gly residues" evidence="1">
    <location>
        <begin position="238"/>
        <end position="248"/>
    </location>
</feature>
<organism evidence="2 3">
    <name type="scientific">Sporormia fimetaria CBS 119925</name>
    <dbReference type="NCBI Taxonomy" id="1340428"/>
    <lineage>
        <taxon>Eukaryota</taxon>
        <taxon>Fungi</taxon>
        <taxon>Dikarya</taxon>
        <taxon>Ascomycota</taxon>
        <taxon>Pezizomycotina</taxon>
        <taxon>Dothideomycetes</taxon>
        <taxon>Pleosporomycetidae</taxon>
        <taxon>Pleosporales</taxon>
        <taxon>Sporormiaceae</taxon>
        <taxon>Sporormia</taxon>
    </lineage>
</organism>
<dbReference type="AlphaFoldDB" id="A0A6A6VC09"/>
<sequence>MNFSTLQSHLYTRQTPPQSIPSTMSTKAQPRRSQRIAALNGTKPSLSDTPKNAEAAKNKSVFPNRVEPAKASKACSTSKTKPKALKRSTPKKQPQTFNTTNKLPKASTPTSHQPIQTHSNNLTFLPPISPISIPSTPDTPTDQTLTPYPPSSTPDTPNNDTDWTSLLDYLSADDTDAVAETLQMFRSRHLSIDSRFAPGNEDYELDGFAVDDDVEEEADDECDSVFVLPARKRRGCEDGGSGESGSGGRLRVPVWGSDGEDGEDSDDGDDCEDTVPVVQPAISKLAIRQAKRRCVMDTDSSCSDSEDSEDVLPARETTRLRKKSGVERFKRVIVNDTTDTEFVKTPVQLVSTAKRNVRRGPFLWSSDEDSGVDMKAPMKAVERRRKA</sequence>
<evidence type="ECO:0000256" key="1">
    <source>
        <dbReference type="SAM" id="MobiDB-lite"/>
    </source>
</evidence>
<feature type="compositionally biased region" description="Low complexity" evidence="1">
    <location>
        <begin position="69"/>
        <end position="79"/>
    </location>
</feature>
<feature type="compositionally biased region" description="Basic residues" evidence="1">
    <location>
        <begin position="80"/>
        <end position="90"/>
    </location>
</feature>
<feature type="compositionally biased region" description="Acidic residues" evidence="1">
    <location>
        <begin position="258"/>
        <end position="271"/>
    </location>
</feature>
<evidence type="ECO:0000313" key="3">
    <source>
        <dbReference type="Proteomes" id="UP000799440"/>
    </source>
</evidence>
<feature type="region of interest" description="Disordered" evidence="1">
    <location>
        <begin position="362"/>
        <end position="387"/>
    </location>
</feature>
<feature type="compositionally biased region" description="Polar residues" evidence="1">
    <location>
        <begin position="91"/>
        <end position="121"/>
    </location>
</feature>